<dbReference type="AlphaFoldDB" id="A0A2C9K167"/>
<dbReference type="PROSITE" id="PS01180">
    <property type="entry name" value="CUB"/>
    <property type="match status" value="1"/>
</dbReference>
<dbReference type="Gene3D" id="2.10.25.10">
    <property type="entry name" value="Laminin"/>
    <property type="match status" value="1"/>
</dbReference>
<feature type="domain" description="EGF-like" evidence="7">
    <location>
        <begin position="102"/>
        <end position="141"/>
    </location>
</feature>
<dbReference type="SMART" id="SM00181">
    <property type="entry name" value="EGF"/>
    <property type="match status" value="2"/>
</dbReference>
<evidence type="ECO:0000259" key="7">
    <source>
        <dbReference type="PROSITE" id="PS50026"/>
    </source>
</evidence>
<dbReference type="Proteomes" id="UP000076420">
    <property type="component" value="Unassembled WGS sequence"/>
</dbReference>
<evidence type="ECO:0008006" key="10">
    <source>
        <dbReference type="Google" id="ProtNLM"/>
    </source>
</evidence>
<protein>
    <recommendedName>
        <fullName evidence="10">EGF-like domain-containing protein</fullName>
    </recommendedName>
</protein>
<dbReference type="Pfam" id="PF07645">
    <property type="entry name" value="EGF_CA"/>
    <property type="match status" value="1"/>
</dbReference>
<evidence type="ECO:0000259" key="6">
    <source>
        <dbReference type="PROSITE" id="PS01180"/>
    </source>
</evidence>
<dbReference type="InterPro" id="IPR000859">
    <property type="entry name" value="CUB_dom"/>
</dbReference>
<evidence type="ECO:0000313" key="9">
    <source>
        <dbReference type="Proteomes" id="UP000076420"/>
    </source>
</evidence>
<evidence type="ECO:0000256" key="2">
    <source>
        <dbReference type="ARBA" id="ARBA00022729"/>
    </source>
</evidence>
<evidence type="ECO:0000256" key="3">
    <source>
        <dbReference type="ARBA" id="ARBA00022737"/>
    </source>
</evidence>
<organism evidence="8 9">
    <name type="scientific">Biomphalaria glabrata</name>
    <name type="common">Bloodfluke planorb</name>
    <name type="synonym">Freshwater snail</name>
    <dbReference type="NCBI Taxonomy" id="6526"/>
    <lineage>
        <taxon>Eukaryota</taxon>
        <taxon>Metazoa</taxon>
        <taxon>Spiralia</taxon>
        <taxon>Lophotrochozoa</taxon>
        <taxon>Mollusca</taxon>
        <taxon>Gastropoda</taxon>
        <taxon>Heterobranchia</taxon>
        <taxon>Euthyneura</taxon>
        <taxon>Panpulmonata</taxon>
        <taxon>Hygrophila</taxon>
        <taxon>Lymnaeoidea</taxon>
        <taxon>Planorbidae</taxon>
        <taxon>Biomphalaria</taxon>
    </lineage>
</organism>
<evidence type="ECO:0000256" key="4">
    <source>
        <dbReference type="ARBA" id="ARBA00023157"/>
    </source>
</evidence>
<dbReference type="InterPro" id="IPR049883">
    <property type="entry name" value="NOTCH1_EGF-like"/>
</dbReference>
<dbReference type="CDD" id="cd00041">
    <property type="entry name" value="CUB"/>
    <property type="match status" value="1"/>
</dbReference>
<dbReference type="InterPro" id="IPR001881">
    <property type="entry name" value="EGF-like_Ca-bd_dom"/>
</dbReference>
<gene>
    <name evidence="8" type="primary">106077097</name>
</gene>
<dbReference type="InterPro" id="IPR000152">
    <property type="entry name" value="EGF-type_Asp/Asn_hydroxyl_site"/>
</dbReference>
<keyword evidence="2" id="KW-0732">Signal</keyword>
<evidence type="ECO:0000313" key="8">
    <source>
        <dbReference type="EnsemblMetazoa" id="BGLB011483-PB"/>
    </source>
</evidence>
<evidence type="ECO:0000256" key="1">
    <source>
        <dbReference type="ARBA" id="ARBA00022536"/>
    </source>
</evidence>
<dbReference type="InterPro" id="IPR035914">
    <property type="entry name" value="Sperma_CUB_dom_sf"/>
</dbReference>
<keyword evidence="4" id="KW-1015">Disulfide bond</keyword>
<name>A0A2C9K167_BIOGL</name>
<proteinExistence type="predicted"/>
<dbReference type="InterPro" id="IPR018097">
    <property type="entry name" value="EGF_Ca-bd_CS"/>
</dbReference>
<keyword evidence="3" id="KW-0677">Repeat</keyword>
<dbReference type="SUPFAM" id="SSF49854">
    <property type="entry name" value="Spermadhesin, CUB domain"/>
    <property type="match status" value="1"/>
</dbReference>
<dbReference type="Gene3D" id="2.170.300.10">
    <property type="entry name" value="Tie2 ligand-binding domain superfamily"/>
    <property type="match status" value="1"/>
</dbReference>
<feature type="domain" description="CUB" evidence="6">
    <location>
        <begin position="1"/>
        <end position="55"/>
    </location>
</feature>
<dbReference type="FunFam" id="2.10.25.10:FF:000038">
    <property type="entry name" value="Fibrillin 2"/>
    <property type="match status" value="1"/>
</dbReference>
<accession>A0A2C9K167</accession>
<dbReference type="SMART" id="SM00179">
    <property type="entry name" value="EGF_CA"/>
    <property type="match status" value="1"/>
</dbReference>
<dbReference type="PROSITE" id="PS00010">
    <property type="entry name" value="ASX_HYDROXYL"/>
    <property type="match status" value="1"/>
</dbReference>
<dbReference type="InterPro" id="IPR000742">
    <property type="entry name" value="EGF"/>
</dbReference>
<dbReference type="SUPFAM" id="SSF57196">
    <property type="entry name" value="EGF/Laminin"/>
    <property type="match status" value="1"/>
</dbReference>
<reference evidence="8" key="1">
    <citation type="submission" date="2020-05" db="UniProtKB">
        <authorList>
            <consortium name="EnsemblMetazoa"/>
        </authorList>
    </citation>
    <scope>IDENTIFICATION</scope>
    <source>
        <strain evidence="8">BB02</strain>
    </source>
</reference>
<dbReference type="GO" id="GO:0005509">
    <property type="term" value="F:calcium ion binding"/>
    <property type="evidence" value="ECO:0007669"/>
    <property type="project" value="InterPro"/>
</dbReference>
<dbReference type="Pfam" id="PF00431">
    <property type="entry name" value="CUB"/>
    <property type="match status" value="1"/>
</dbReference>
<sequence>MEVFDGIDESSRLIGHYCGSGVPNVIRTSGNHMYVVFRSDEKYNFGKLIGTYKSHECHSFTYGIQSCESSCQCVKENTDLCINTNGECVCKPGWMSRDCSMDVNECQGINKQICPPNSECINTIGSYICKCYLGFVQDSANQSCY</sequence>
<dbReference type="PROSITE" id="PS01187">
    <property type="entry name" value="EGF_CA"/>
    <property type="match status" value="1"/>
</dbReference>
<dbReference type="Gene3D" id="2.60.120.290">
    <property type="entry name" value="Spermadhesin, CUB domain"/>
    <property type="match status" value="1"/>
</dbReference>
<dbReference type="STRING" id="6526.A0A2C9K167"/>
<evidence type="ECO:0000256" key="5">
    <source>
        <dbReference type="PROSITE-ProRule" id="PRU00076"/>
    </source>
</evidence>
<keyword evidence="1 5" id="KW-0245">EGF-like domain</keyword>
<dbReference type="VEuPathDB" id="VectorBase:BGLB011483"/>
<dbReference type="EnsemblMetazoa" id="BGLB011483-RB">
    <property type="protein sequence ID" value="BGLB011483-PB"/>
    <property type="gene ID" value="BGLB011483"/>
</dbReference>
<dbReference type="PROSITE" id="PS50026">
    <property type="entry name" value="EGF_3"/>
    <property type="match status" value="1"/>
</dbReference>
<comment type="caution">
    <text evidence="5">Lacks conserved residue(s) required for the propagation of feature annotation.</text>
</comment>
<dbReference type="KEGG" id="bgt:106077097"/>
<dbReference type="CDD" id="cd00054">
    <property type="entry name" value="EGF_CA"/>
    <property type="match status" value="1"/>
</dbReference>